<name>A0A0L0FJA8_9EUKA</name>
<sequence length="118" mass="12864">MSGGSGVMPYFSAIEVGDLRTWLRVSEFLIELTNLILKISCSMTGLDSEVEKIFRIGEFDLACIETGLKDQVHMVDGSASDDKVCKNLGGTTGMSRAVRFEVRKQAVNAKEVCVGLLE</sequence>
<dbReference type="EMBL" id="KQ242941">
    <property type="protein sequence ID" value="KNC76850.1"/>
    <property type="molecule type" value="Genomic_DNA"/>
</dbReference>
<dbReference type="RefSeq" id="XP_014150752.1">
    <property type="nucleotide sequence ID" value="XM_014295277.1"/>
</dbReference>
<reference evidence="1 2" key="1">
    <citation type="submission" date="2011-02" db="EMBL/GenBank/DDBJ databases">
        <title>The Genome Sequence of Sphaeroforma arctica JP610.</title>
        <authorList>
            <consortium name="The Broad Institute Genome Sequencing Platform"/>
            <person name="Russ C."/>
            <person name="Cuomo C."/>
            <person name="Young S.K."/>
            <person name="Zeng Q."/>
            <person name="Gargeya S."/>
            <person name="Alvarado L."/>
            <person name="Berlin A."/>
            <person name="Chapman S.B."/>
            <person name="Chen Z."/>
            <person name="Freedman E."/>
            <person name="Gellesch M."/>
            <person name="Goldberg J."/>
            <person name="Griggs A."/>
            <person name="Gujja S."/>
            <person name="Heilman E."/>
            <person name="Heiman D."/>
            <person name="Howarth C."/>
            <person name="Mehta T."/>
            <person name="Neiman D."/>
            <person name="Pearson M."/>
            <person name="Roberts A."/>
            <person name="Saif S."/>
            <person name="Shea T."/>
            <person name="Shenoy N."/>
            <person name="Sisk P."/>
            <person name="Stolte C."/>
            <person name="Sykes S."/>
            <person name="White J."/>
            <person name="Yandava C."/>
            <person name="Burger G."/>
            <person name="Gray M.W."/>
            <person name="Holland P.W.H."/>
            <person name="King N."/>
            <person name="Lang F.B.F."/>
            <person name="Roger A.J."/>
            <person name="Ruiz-Trillo I."/>
            <person name="Haas B."/>
            <person name="Nusbaum C."/>
            <person name="Birren B."/>
        </authorList>
    </citation>
    <scope>NUCLEOTIDE SEQUENCE [LARGE SCALE GENOMIC DNA]</scope>
    <source>
        <strain evidence="1 2">JP610</strain>
    </source>
</reference>
<evidence type="ECO:0000313" key="2">
    <source>
        <dbReference type="Proteomes" id="UP000054560"/>
    </source>
</evidence>
<protein>
    <submittedName>
        <fullName evidence="1">Uncharacterized protein</fullName>
    </submittedName>
</protein>
<accession>A0A0L0FJA8</accession>
<dbReference type="AlphaFoldDB" id="A0A0L0FJA8"/>
<dbReference type="Proteomes" id="UP000054560">
    <property type="component" value="Unassembled WGS sequence"/>
</dbReference>
<gene>
    <name evidence="1" type="ORF">SARC_10675</name>
</gene>
<keyword evidence="2" id="KW-1185">Reference proteome</keyword>
<evidence type="ECO:0000313" key="1">
    <source>
        <dbReference type="EMBL" id="KNC76850.1"/>
    </source>
</evidence>
<dbReference type="GeneID" id="25911179"/>
<proteinExistence type="predicted"/>
<organism evidence="1 2">
    <name type="scientific">Sphaeroforma arctica JP610</name>
    <dbReference type="NCBI Taxonomy" id="667725"/>
    <lineage>
        <taxon>Eukaryota</taxon>
        <taxon>Ichthyosporea</taxon>
        <taxon>Ichthyophonida</taxon>
        <taxon>Sphaeroforma</taxon>
    </lineage>
</organism>